<accession>A0A1W6YXF0</accession>
<dbReference type="Proteomes" id="UP000194139">
    <property type="component" value="Chromosome"/>
</dbReference>
<dbReference type="AlphaFoldDB" id="A0A1W6YXF0"/>
<evidence type="ECO:0000313" key="1">
    <source>
        <dbReference type="EMBL" id="ARP85738.1"/>
    </source>
</evidence>
<reference evidence="1 2" key="1">
    <citation type="submission" date="2017-05" db="EMBL/GenBank/DDBJ databases">
        <title>Complete and WGS of Bordetella genogroups.</title>
        <authorList>
            <person name="Spilker T."/>
            <person name="LiPuma J."/>
        </authorList>
    </citation>
    <scope>NUCLEOTIDE SEQUENCE [LARGE SCALE GENOMIC DNA]</scope>
    <source>
        <strain evidence="1 2">AU17164</strain>
    </source>
</reference>
<keyword evidence="2" id="KW-1185">Reference proteome</keyword>
<gene>
    <name evidence="1" type="ORF">CAL13_05605</name>
</gene>
<dbReference type="EMBL" id="CP021109">
    <property type="protein sequence ID" value="ARP85738.1"/>
    <property type="molecule type" value="Genomic_DNA"/>
</dbReference>
<sequence length="70" mass="8122">MHDRVAQADLQQIRYMLVGTSDRHRMLAFGHFQTEVIPHDVVQTAMGKLIDGGLHNGRQIAFHHREWFSL</sequence>
<evidence type="ECO:0000313" key="2">
    <source>
        <dbReference type="Proteomes" id="UP000194139"/>
    </source>
</evidence>
<name>A0A1W6YXF0_9BORD</name>
<organism evidence="1 2">
    <name type="scientific">Bordetella genomosp. 9</name>
    <dbReference type="NCBI Taxonomy" id="1416803"/>
    <lineage>
        <taxon>Bacteria</taxon>
        <taxon>Pseudomonadati</taxon>
        <taxon>Pseudomonadota</taxon>
        <taxon>Betaproteobacteria</taxon>
        <taxon>Burkholderiales</taxon>
        <taxon>Alcaligenaceae</taxon>
        <taxon>Bordetella</taxon>
    </lineage>
</organism>
<proteinExistence type="predicted"/>
<protein>
    <submittedName>
        <fullName evidence="1">Uncharacterized protein</fullName>
    </submittedName>
</protein>